<dbReference type="EMBL" id="AFBI03000066">
    <property type="protein sequence ID" value="EJW02536.1"/>
    <property type="molecule type" value="Genomic_DNA"/>
</dbReference>
<evidence type="ECO:0000313" key="1">
    <source>
        <dbReference type="EMBL" id="EJW02536.1"/>
    </source>
</evidence>
<accession>J9D401</accession>
<name>J9D401_EDHAE</name>
<reference evidence="2" key="2">
    <citation type="submission" date="2015-07" db="EMBL/GenBank/DDBJ databases">
        <title>Contrasting host-pathogen interactions and genome evolution in two generalist and specialist microsporidian pathogens of mosquitoes.</title>
        <authorList>
            <consortium name="The Broad Institute Genomics Platform"/>
            <consortium name="The Broad Institute Genome Sequencing Center for Infectious Disease"/>
            <person name="Cuomo C.A."/>
            <person name="Sanscrainte N.D."/>
            <person name="Goldberg J.M."/>
            <person name="Heiman D."/>
            <person name="Young S."/>
            <person name="Zeng Q."/>
            <person name="Becnel J.J."/>
            <person name="Birren B.W."/>
        </authorList>
    </citation>
    <scope>NUCLEOTIDE SEQUENCE [LARGE SCALE GENOMIC DNA]</scope>
    <source>
        <strain evidence="2">USNM 41457</strain>
    </source>
</reference>
<evidence type="ECO:0000313" key="2">
    <source>
        <dbReference type="Proteomes" id="UP000003163"/>
    </source>
</evidence>
<dbReference type="Proteomes" id="UP000003163">
    <property type="component" value="Unassembled WGS sequence"/>
</dbReference>
<gene>
    <name evidence="1" type="ORF">EDEG_03048</name>
</gene>
<protein>
    <submittedName>
        <fullName evidence="1">Uncharacterized protein</fullName>
    </submittedName>
</protein>
<dbReference type="VEuPathDB" id="MicrosporidiaDB:EDEG_03048"/>
<keyword evidence="2" id="KW-1185">Reference proteome</keyword>
<organism evidence="1 2">
    <name type="scientific">Edhazardia aedis (strain USNM 41457)</name>
    <name type="common">Microsporidian parasite</name>
    <dbReference type="NCBI Taxonomy" id="1003232"/>
    <lineage>
        <taxon>Eukaryota</taxon>
        <taxon>Fungi</taxon>
        <taxon>Fungi incertae sedis</taxon>
        <taxon>Microsporidia</taxon>
        <taxon>Edhazardia</taxon>
    </lineage>
</organism>
<reference evidence="1 2" key="1">
    <citation type="submission" date="2011-08" db="EMBL/GenBank/DDBJ databases">
        <authorList>
            <person name="Liu Z.J."/>
            <person name="Shi F.L."/>
            <person name="Lu J.Q."/>
            <person name="Li M."/>
            <person name="Wang Z.L."/>
        </authorList>
    </citation>
    <scope>NUCLEOTIDE SEQUENCE [LARGE SCALE GENOMIC DNA]</scope>
    <source>
        <strain evidence="1 2">USNM 41457</strain>
    </source>
</reference>
<dbReference type="InParanoid" id="J9D401"/>
<sequence>MHGQTLSSVKSSSVYQFGTNKDTCVKSKQSLNDRKRIWEKTYDSGLNLFAEDLEISKKKCDSVLVYHGSNTSEVVNSQENAHKKTNPILEPPTTNTMHFPLSISGINIKEKIHTNIDVSQLNSNEIHNRLNFLHSEYLYCRSIAEKYDQLFTQKFQKMHAKVNDTRLENQPIKSFGIPLNLPTSIYSSPKNSYSGYLQSNTLDLTYPNQSYGAFLDSNTQNMQKTCDSESHTNISSAFPYDRNQKLYDSCKTTTETVIQHREINNCPEYTVHQFDLNLFNHENTYSNNYGKSNHFIIQNQDICNKPKNVKKYTHTISQILEETQNTNSTSKQVEAIVEVEAIDEDTVQDKVENKVADRNEDKVDLNIQDKVDVEITDEFALDGEFEAEVTERNVLKKNFIDYKNLHIMIFRLFPSFKNQFAGKKIDIIAILLQKMLNFEKDKSEILEQCKIASEGYEKLKENDNYNKKLEICYVETLKIFIDNMQFKRGIIQIKPFWKIVSLFYPEILGLVNSLLKITHRVIVSNHNPNGKISSKDTDYNCQAILTKHSSSHRNSDLEKNNYFLKLHTQYENNDNLEKSMNLFLKTFADLTSEFDLNKNGYGKNLFCEIPLTENNLEDFENIFFLHFKTNKKNISHAFLCVIYSFPHKVLDNETKKFYLKVIELFKACLFSCFNYTHFIYIFKINCVFDLKYDLRDALEEHIDRNLLQIYENLEKNCKQLRNFRFTRYSFYDHVRRAILGTFSENIIYNSIKKCELILGKNAVNYVISEMASKRHFKKSLMSIETENGSNDDFVIGCNYKLFKSLSGIISMMCLLQ</sequence>
<comment type="caution">
    <text evidence="1">The sequence shown here is derived from an EMBL/GenBank/DDBJ whole genome shotgun (WGS) entry which is preliminary data.</text>
</comment>
<dbReference type="AlphaFoldDB" id="J9D401"/>
<proteinExistence type="predicted"/>
<dbReference type="HOGENOM" id="CLU_346127_0_0_1"/>